<evidence type="ECO:0000256" key="2">
    <source>
        <dbReference type="ARBA" id="ARBA00010441"/>
    </source>
</evidence>
<dbReference type="PANTHER" id="PTHR10414">
    <property type="entry name" value="ETHANOLAMINEPHOSPHOTRANSFERASE"/>
    <property type="match status" value="1"/>
</dbReference>
<evidence type="ECO:0000313" key="7">
    <source>
        <dbReference type="WBParaSite" id="GPUH_0001199701-mRNA-1"/>
    </source>
</evidence>
<evidence type="ECO:0000256" key="6">
    <source>
        <dbReference type="SAM" id="Phobius"/>
    </source>
</evidence>
<keyword evidence="3 5" id="KW-0808">Transferase</keyword>
<dbReference type="PROSITE" id="PS00379">
    <property type="entry name" value="CDP_ALCOHOL_P_TRANSF"/>
    <property type="match status" value="1"/>
</dbReference>
<organism evidence="7">
    <name type="scientific">Gongylonema pulchrum</name>
    <dbReference type="NCBI Taxonomy" id="637853"/>
    <lineage>
        <taxon>Eukaryota</taxon>
        <taxon>Metazoa</taxon>
        <taxon>Ecdysozoa</taxon>
        <taxon>Nematoda</taxon>
        <taxon>Chromadorea</taxon>
        <taxon>Rhabditida</taxon>
        <taxon>Spirurina</taxon>
        <taxon>Spiruromorpha</taxon>
        <taxon>Spiruroidea</taxon>
        <taxon>Gongylonematidae</taxon>
        <taxon>Gongylonema</taxon>
    </lineage>
</organism>
<name>A0A183DTE2_9BILA</name>
<dbReference type="GO" id="GO:0006646">
    <property type="term" value="P:phosphatidylethanolamine biosynthetic process"/>
    <property type="evidence" value="ECO:0007669"/>
    <property type="project" value="TreeGrafter"/>
</dbReference>
<keyword evidence="6" id="KW-0812">Transmembrane</keyword>
<evidence type="ECO:0000256" key="1">
    <source>
        <dbReference type="ARBA" id="ARBA00004370"/>
    </source>
</evidence>
<proteinExistence type="inferred from homology"/>
<evidence type="ECO:0000256" key="4">
    <source>
        <dbReference type="ARBA" id="ARBA00023136"/>
    </source>
</evidence>
<dbReference type="PANTHER" id="PTHR10414:SF71">
    <property type="entry name" value="FI05338P"/>
    <property type="match status" value="1"/>
</dbReference>
<dbReference type="InterPro" id="IPR014472">
    <property type="entry name" value="CHOPT"/>
</dbReference>
<feature type="transmembrane region" description="Helical" evidence="6">
    <location>
        <begin position="183"/>
        <end position="202"/>
    </location>
</feature>
<dbReference type="GO" id="GO:0005789">
    <property type="term" value="C:endoplasmic reticulum membrane"/>
    <property type="evidence" value="ECO:0007669"/>
    <property type="project" value="TreeGrafter"/>
</dbReference>
<dbReference type="AlphaFoldDB" id="A0A183DTE2"/>
<dbReference type="Pfam" id="PF01066">
    <property type="entry name" value="CDP-OH_P_transf"/>
    <property type="match status" value="1"/>
</dbReference>
<dbReference type="InterPro" id="IPR000462">
    <property type="entry name" value="CDP-OH_P_trans"/>
</dbReference>
<protein>
    <submittedName>
        <fullName evidence="7">Ethanolaminephosphotransferase 1</fullName>
    </submittedName>
</protein>
<keyword evidence="6" id="KW-1133">Transmembrane helix</keyword>
<reference evidence="7" key="1">
    <citation type="submission" date="2016-06" db="UniProtKB">
        <authorList>
            <consortium name="WormBaseParasite"/>
        </authorList>
    </citation>
    <scope>IDENTIFICATION</scope>
</reference>
<dbReference type="InterPro" id="IPR048254">
    <property type="entry name" value="CDP_ALCOHOL_P_TRANSF_CS"/>
</dbReference>
<sequence length="232" mass="26730">LSNYISHPFWDRIVQFYPIWLAPNLLTLAGFGFVLFSFLVVSYFDYYLRANSDVLTEGAIPNWVWLLCSVCTFFGHVLDGTDGKQARRTGSSGPTGELFDHGLDSWSTVTFTVTLFSIFGQGEFSVPLIRQLMVLISVQVVFLVSHWEKYNTGTLYLSWGYDASQYGLTLFYLFTFFKRYEYFKFYVFDGFTLAVCFEFGFYRKLFSSLFSFDLEAPANLILSLVEGLHSKK</sequence>
<dbReference type="WBParaSite" id="GPUH_0001199701-mRNA-1">
    <property type="protein sequence ID" value="GPUH_0001199701-mRNA-1"/>
    <property type="gene ID" value="GPUH_0001199701"/>
</dbReference>
<evidence type="ECO:0000256" key="5">
    <source>
        <dbReference type="RuleBase" id="RU003750"/>
    </source>
</evidence>
<dbReference type="FunFam" id="1.20.120.1760:FF:000016">
    <property type="entry name" value="ethanolaminephosphotransferase 1"/>
    <property type="match status" value="1"/>
</dbReference>
<accession>A0A183DTE2</accession>
<dbReference type="GO" id="GO:0005794">
    <property type="term" value="C:Golgi apparatus"/>
    <property type="evidence" value="ECO:0007669"/>
    <property type="project" value="TreeGrafter"/>
</dbReference>
<dbReference type="GO" id="GO:0004307">
    <property type="term" value="F:ethanolaminephosphotransferase activity"/>
    <property type="evidence" value="ECO:0007669"/>
    <property type="project" value="TreeGrafter"/>
</dbReference>
<keyword evidence="4 6" id="KW-0472">Membrane</keyword>
<evidence type="ECO:0000256" key="3">
    <source>
        <dbReference type="ARBA" id="ARBA00022679"/>
    </source>
</evidence>
<comment type="subcellular location">
    <subcellularLocation>
        <location evidence="1">Membrane</location>
    </subcellularLocation>
</comment>
<dbReference type="Gene3D" id="1.20.120.1760">
    <property type="match status" value="1"/>
</dbReference>
<feature type="transmembrane region" description="Helical" evidence="6">
    <location>
        <begin position="21"/>
        <end position="43"/>
    </location>
</feature>
<dbReference type="InterPro" id="IPR043130">
    <property type="entry name" value="CDP-OH_PTrfase_TM_dom"/>
</dbReference>
<comment type="similarity">
    <text evidence="2 5">Belongs to the CDP-alcohol phosphatidyltransferase class-I family.</text>
</comment>